<dbReference type="AlphaFoldDB" id="A0A1G8S5V7"/>
<dbReference type="EMBL" id="SOAA01000031">
    <property type="protein sequence ID" value="TDS26855.1"/>
    <property type="molecule type" value="Genomic_DNA"/>
</dbReference>
<reference evidence="3 5" key="1">
    <citation type="submission" date="2016-10" db="EMBL/GenBank/DDBJ databases">
        <authorList>
            <person name="de Groot N.N."/>
        </authorList>
    </citation>
    <scope>NUCLEOTIDE SEQUENCE [LARGE SCALE GENOMIC DNA]</scope>
    <source>
        <strain evidence="3 5">WG7</strain>
    </source>
</reference>
<evidence type="ECO:0000259" key="2">
    <source>
        <dbReference type="Pfam" id="PF07728"/>
    </source>
</evidence>
<dbReference type="InterPro" id="IPR027417">
    <property type="entry name" value="P-loop_NTPase"/>
</dbReference>
<dbReference type="RefSeq" id="WP_089717598.1">
    <property type="nucleotide sequence ID" value="NZ_FNEH01000037.1"/>
</dbReference>
<dbReference type="InterPro" id="IPR011704">
    <property type="entry name" value="ATPase_dyneun-rel_AAA"/>
</dbReference>
<dbReference type="GO" id="GO:0016887">
    <property type="term" value="F:ATP hydrolysis activity"/>
    <property type="evidence" value="ECO:0007669"/>
    <property type="project" value="InterPro"/>
</dbReference>
<dbReference type="Pfam" id="PF07728">
    <property type="entry name" value="AAA_5"/>
    <property type="match status" value="1"/>
</dbReference>
<protein>
    <submittedName>
        <fullName evidence="3">AAA domain (Dynein-related subfamily)</fullName>
    </submittedName>
    <submittedName>
        <fullName evidence="4">Dynein-related subfamily AAA family protein</fullName>
    </submittedName>
</protein>
<dbReference type="SUPFAM" id="SSF52540">
    <property type="entry name" value="P-loop containing nucleoside triphosphate hydrolases"/>
    <property type="match status" value="1"/>
</dbReference>
<evidence type="ECO:0000313" key="3">
    <source>
        <dbReference type="EMBL" id="SDJ24634.1"/>
    </source>
</evidence>
<proteinExistence type="predicted"/>
<dbReference type="GO" id="GO:0005524">
    <property type="term" value="F:ATP binding"/>
    <property type="evidence" value="ECO:0007669"/>
    <property type="project" value="InterPro"/>
</dbReference>
<sequence length="709" mass="83047">MSYKQKLDISKRIDLINQNYYMLGILATEEESYPNIGFYSTLVSRNDYNDQNLIFYVKSITTEPSLLLELELDTDLFVGYSDYSLSNVEKRIKDNKYNYVEIDEKESLLKKRLTNKIMLLKLRIEEDHKGREKYYKNFYIEDMEEFNGIKNYQSIEDIYNEEFIPLPIAKLSEAEFENKMLAGESITFPNFNILEYEIDKILVNNTLYFDPQNNWEIKSSNKCTNTAPSNLEQIELPADFNKNILYKYNNDLIFISNNYNIKLDKMKSEKIDFSNKQKIDDLKKLKSAMNRKSNVEKNRQMVSKNKDLENKNKKVIEVNQKEKKELKSVNNSKENDFLDQLYQKALSENLYYKKEDLYNLHISIKTSPLTVISGMSGTGKTRMAQLYAETLSLNYNQEYIIIPISPSYTEPGDVLGYLNTMTGIYTPAETGLVDLLKEAENNKDKIYMVIFDEMNLSQVEHWFSPFISLLELKDEARKLTLFNKNSTCHNNYKPEIKIGNNVIFVGTVNIDETTKDFSDRLLDRSNVITPEKMNFSNIKEELEKTDNLNNKDLENKSFNKIKFFDDWREEAENSIKFLSKQELSLLDELHETLNNVDSQKGVSFRIVENIARYIKNIPIDEKGNQYIEYGRAFDLQVKQRILTKLKGHQQQYGDLIGELNPNEPTDEIENSKIYNILSSDKAQKISAFNHSLEELKRKAKEMYYNGYAT</sequence>
<accession>A0A1G8S5V7</accession>
<organism evidence="3 5">
    <name type="scientific">Halanaerobium congolense</name>
    <dbReference type="NCBI Taxonomy" id="54121"/>
    <lineage>
        <taxon>Bacteria</taxon>
        <taxon>Bacillati</taxon>
        <taxon>Bacillota</taxon>
        <taxon>Clostridia</taxon>
        <taxon>Halanaerobiales</taxon>
        <taxon>Halanaerobiaceae</taxon>
        <taxon>Halanaerobium</taxon>
    </lineage>
</organism>
<dbReference type="Gene3D" id="3.40.50.300">
    <property type="entry name" value="P-loop containing nucleotide triphosphate hydrolases"/>
    <property type="match status" value="1"/>
</dbReference>
<evidence type="ECO:0000313" key="6">
    <source>
        <dbReference type="Proteomes" id="UP000295758"/>
    </source>
</evidence>
<dbReference type="Proteomes" id="UP000198945">
    <property type="component" value="Unassembled WGS sequence"/>
</dbReference>
<feature type="coiled-coil region" evidence="1">
    <location>
        <begin position="305"/>
        <end position="336"/>
    </location>
</feature>
<evidence type="ECO:0000313" key="4">
    <source>
        <dbReference type="EMBL" id="TDS26855.1"/>
    </source>
</evidence>
<dbReference type="Proteomes" id="UP000295758">
    <property type="component" value="Unassembled WGS sequence"/>
</dbReference>
<name>A0A1G8S5V7_9FIRM</name>
<gene>
    <name evidence="4" type="ORF">BY453_1317</name>
    <name evidence="3" type="ORF">SAMN04515654_13715</name>
</gene>
<dbReference type="EMBL" id="FNEH01000037">
    <property type="protein sequence ID" value="SDJ24634.1"/>
    <property type="molecule type" value="Genomic_DNA"/>
</dbReference>
<evidence type="ECO:0000313" key="5">
    <source>
        <dbReference type="Proteomes" id="UP000198945"/>
    </source>
</evidence>
<keyword evidence="1" id="KW-0175">Coiled coil</keyword>
<reference evidence="4 6" key="2">
    <citation type="submission" date="2019-03" db="EMBL/GenBank/DDBJ databases">
        <title>Deep subsurface shale carbon reservoir microbial communities from Ohio and West Virginia, USA.</title>
        <authorList>
            <person name="Wrighton K."/>
        </authorList>
    </citation>
    <scope>NUCLEOTIDE SEQUENCE [LARGE SCALE GENOMIC DNA]</scope>
    <source>
        <strain evidence="4 6">UTICA-S4D12</strain>
    </source>
</reference>
<evidence type="ECO:0000256" key="1">
    <source>
        <dbReference type="SAM" id="Coils"/>
    </source>
</evidence>
<feature type="domain" description="ATPase dynein-related AAA" evidence="2">
    <location>
        <begin position="372"/>
        <end position="524"/>
    </location>
</feature>